<proteinExistence type="predicted"/>
<dbReference type="AlphaFoldDB" id="A0A0F3NUC6"/>
<keyword evidence="1" id="KW-0802">TPR repeat</keyword>
<organism evidence="2 3">
    <name type="scientific">Orientia tsutsugamushi str. TA716</name>
    <dbReference type="NCBI Taxonomy" id="1359175"/>
    <lineage>
        <taxon>Bacteria</taxon>
        <taxon>Pseudomonadati</taxon>
        <taxon>Pseudomonadota</taxon>
        <taxon>Alphaproteobacteria</taxon>
        <taxon>Rickettsiales</taxon>
        <taxon>Rickettsiaceae</taxon>
        <taxon>Rickettsieae</taxon>
        <taxon>Orientia</taxon>
    </lineage>
</organism>
<protein>
    <submittedName>
        <fullName evidence="2">Tetratricopeptide repeat family protein</fullName>
    </submittedName>
</protein>
<sequence>MAIKYQPDFSEAYYNKGIALNELGRHQEAIESCNLAIKYDSDNVYAYQLANEFTKKIKKSNLRIITD</sequence>
<evidence type="ECO:0000256" key="1">
    <source>
        <dbReference type="PROSITE-ProRule" id="PRU00339"/>
    </source>
</evidence>
<dbReference type="EMBL" id="LAOA01000181">
    <property type="protein sequence ID" value="KJV70504.1"/>
    <property type="molecule type" value="Genomic_DNA"/>
</dbReference>
<dbReference type="PATRIC" id="fig|1359175.3.peg.1110"/>
<name>A0A0F3NUC6_ORITS</name>
<dbReference type="Proteomes" id="UP000033671">
    <property type="component" value="Unassembled WGS sequence"/>
</dbReference>
<evidence type="ECO:0000313" key="3">
    <source>
        <dbReference type="Proteomes" id="UP000033671"/>
    </source>
</evidence>
<gene>
    <name evidence="2" type="ORF">OTSTA716_2561</name>
</gene>
<evidence type="ECO:0000313" key="2">
    <source>
        <dbReference type="EMBL" id="KJV70504.1"/>
    </source>
</evidence>
<dbReference type="InterPro" id="IPR011990">
    <property type="entry name" value="TPR-like_helical_dom_sf"/>
</dbReference>
<dbReference type="InterPro" id="IPR019734">
    <property type="entry name" value="TPR_rpt"/>
</dbReference>
<dbReference type="Gene3D" id="1.25.40.10">
    <property type="entry name" value="Tetratricopeptide repeat domain"/>
    <property type="match status" value="1"/>
</dbReference>
<accession>A0A0F3NUC6</accession>
<reference evidence="2 3" key="1">
    <citation type="submission" date="2015-01" db="EMBL/GenBank/DDBJ databases">
        <title>Genome Sequencing of Rickettsiales.</title>
        <authorList>
            <person name="Daugherty S.C."/>
            <person name="Su Q."/>
            <person name="Abolude K."/>
            <person name="Beier-Sexton M."/>
            <person name="Carlyon J.A."/>
            <person name="Carter R."/>
            <person name="Day N.P."/>
            <person name="Dumler S.J."/>
            <person name="Dyachenko V."/>
            <person name="Godinez A."/>
            <person name="Kurtti T.J."/>
            <person name="Lichay M."/>
            <person name="Mullins K.E."/>
            <person name="Ott S."/>
            <person name="Pappas-Brown V."/>
            <person name="Paris D.H."/>
            <person name="Patel P."/>
            <person name="Richards A.L."/>
            <person name="Sadzewicz L."/>
            <person name="Sears K."/>
            <person name="Seidman D."/>
            <person name="Sengamalay N."/>
            <person name="Stenos J."/>
            <person name="Tallon L.J."/>
            <person name="Vincent G."/>
            <person name="Fraser C.M."/>
            <person name="Munderloh U."/>
            <person name="Dunning-Hotopp J.C."/>
        </authorList>
    </citation>
    <scope>NUCLEOTIDE SEQUENCE [LARGE SCALE GENOMIC DNA]</scope>
    <source>
        <strain evidence="2 3">TA716</strain>
    </source>
</reference>
<dbReference type="Pfam" id="PF00515">
    <property type="entry name" value="TPR_1"/>
    <property type="match status" value="1"/>
</dbReference>
<feature type="repeat" description="TPR" evidence="1">
    <location>
        <begin position="10"/>
        <end position="43"/>
    </location>
</feature>
<dbReference type="SUPFAM" id="SSF48452">
    <property type="entry name" value="TPR-like"/>
    <property type="match status" value="1"/>
</dbReference>
<dbReference type="SMART" id="SM00028">
    <property type="entry name" value="TPR"/>
    <property type="match status" value="1"/>
</dbReference>
<dbReference type="PROSITE" id="PS50005">
    <property type="entry name" value="TPR"/>
    <property type="match status" value="1"/>
</dbReference>
<comment type="caution">
    <text evidence="2">The sequence shown here is derived from an EMBL/GenBank/DDBJ whole genome shotgun (WGS) entry which is preliminary data.</text>
</comment>